<proteinExistence type="predicted"/>
<gene>
    <name evidence="1" type="ORF">TRAPUB_14117</name>
</gene>
<accession>A0A1M2VP80</accession>
<dbReference type="STRING" id="154538.A0A1M2VP80"/>
<sequence>MDINGDTVSLDDLYALDGDHIEFEVSFVYRGLASGKSAESKACSIQYVVPVWVEITGVVGTARARLQLIPDPLIFATGIVKTDTTGSSLERPYNHTPGYEQSAVLLVNVNMVKLREKLSFQL</sequence>
<evidence type="ECO:0000313" key="1">
    <source>
        <dbReference type="EMBL" id="OJT09414.1"/>
    </source>
</evidence>
<comment type="caution">
    <text evidence="1">The sequence shown here is derived from an EMBL/GenBank/DDBJ whole genome shotgun (WGS) entry which is preliminary data.</text>
</comment>
<reference evidence="1 2" key="1">
    <citation type="submission" date="2016-10" db="EMBL/GenBank/DDBJ databases">
        <title>Genome sequence of the basidiomycete white-rot fungus Trametes pubescens.</title>
        <authorList>
            <person name="Makela M.R."/>
            <person name="Granchi Z."/>
            <person name="Peng M."/>
            <person name="De Vries R.P."/>
            <person name="Grigoriev I."/>
            <person name="Riley R."/>
            <person name="Hilden K."/>
        </authorList>
    </citation>
    <scope>NUCLEOTIDE SEQUENCE [LARGE SCALE GENOMIC DNA]</scope>
    <source>
        <strain evidence="1 2">FBCC735</strain>
    </source>
</reference>
<keyword evidence="2" id="KW-1185">Reference proteome</keyword>
<dbReference type="EMBL" id="MNAD01000919">
    <property type="protein sequence ID" value="OJT09414.1"/>
    <property type="molecule type" value="Genomic_DNA"/>
</dbReference>
<name>A0A1M2VP80_TRAPU</name>
<dbReference type="OrthoDB" id="419768at2759"/>
<dbReference type="AlphaFoldDB" id="A0A1M2VP80"/>
<dbReference type="Proteomes" id="UP000184267">
    <property type="component" value="Unassembled WGS sequence"/>
</dbReference>
<evidence type="ECO:0000313" key="2">
    <source>
        <dbReference type="Proteomes" id="UP000184267"/>
    </source>
</evidence>
<protein>
    <submittedName>
        <fullName evidence="1">Uncharacterized protein</fullName>
    </submittedName>
</protein>
<organism evidence="1 2">
    <name type="scientific">Trametes pubescens</name>
    <name type="common">White-rot fungus</name>
    <dbReference type="NCBI Taxonomy" id="154538"/>
    <lineage>
        <taxon>Eukaryota</taxon>
        <taxon>Fungi</taxon>
        <taxon>Dikarya</taxon>
        <taxon>Basidiomycota</taxon>
        <taxon>Agaricomycotina</taxon>
        <taxon>Agaricomycetes</taxon>
        <taxon>Polyporales</taxon>
        <taxon>Polyporaceae</taxon>
        <taxon>Trametes</taxon>
    </lineage>
</organism>